<evidence type="ECO:0000313" key="2">
    <source>
        <dbReference type="Proteomes" id="UP001605036"/>
    </source>
</evidence>
<dbReference type="Proteomes" id="UP001605036">
    <property type="component" value="Unassembled WGS sequence"/>
</dbReference>
<evidence type="ECO:0000313" key="1">
    <source>
        <dbReference type="EMBL" id="KAL2609497.1"/>
    </source>
</evidence>
<dbReference type="EMBL" id="JBHFFA010000008">
    <property type="protein sequence ID" value="KAL2609497.1"/>
    <property type="molecule type" value="Genomic_DNA"/>
</dbReference>
<comment type="caution">
    <text evidence="1">The sequence shown here is derived from an EMBL/GenBank/DDBJ whole genome shotgun (WGS) entry which is preliminary data.</text>
</comment>
<accession>A0ABD1XKM4</accession>
<protein>
    <submittedName>
        <fullName evidence="1">Uncharacterized protein</fullName>
    </submittedName>
</protein>
<keyword evidence="2" id="KW-1185">Reference proteome</keyword>
<gene>
    <name evidence="1" type="ORF">R1flu_028070</name>
</gene>
<sequence>MPFEGRSGLLWQETSTLVFGDDKSCLFMRHTSGDQELLIGSDYEKLPAIPRVCIEVNLKQKIPCGTDVSSA</sequence>
<organism evidence="1 2">
    <name type="scientific">Riccia fluitans</name>
    <dbReference type="NCBI Taxonomy" id="41844"/>
    <lineage>
        <taxon>Eukaryota</taxon>
        <taxon>Viridiplantae</taxon>
        <taxon>Streptophyta</taxon>
        <taxon>Embryophyta</taxon>
        <taxon>Marchantiophyta</taxon>
        <taxon>Marchantiopsida</taxon>
        <taxon>Marchantiidae</taxon>
        <taxon>Marchantiales</taxon>
        <taxon>Ricciaceae</taxon>
        <taxon>Riccia</taxon>
    </lineage>
</organism>
<reference evidence="1 2" key="1">
    <citation type="submission" date="2024-09" db="EMBL/GenBank/DDBJ databases">
        <title>Chromosome-scale assembly of Riccia fluitans.</title>
        <authorList>
            <person name="Paukszto L."/>
            <person name="Sawicki J."/>
            <person name="Karawczyk K."/>
            <person name="Piernik-Szablinska J."/>
            <person name="Szczecinska M."/>
            <person name="Mazdziarz M."/>
        </authorList>
    </citation>
    <scope>NUCLEOTIDE SEQUENCE [LARGE SCALE GENOMIC DNA]</scope>
    <source>
        <strain evidence="1">Rf_01</strain>
        <tissue evidence="1">Aerial parts of the thallus</tissue>
    </source>
</reference>
<dbReference type="AlphaFoldDB" id="A0ABD1XKM4"/>
<proteinExistence type="predicted"/>
<name>A0ABD1XKM4_9MARC</name>